<protein>
    <submittedName>
        <fullName evidence="2">T9SS type A sorting domain-containing protein</fullName>
    </submittedName>
</protein>
<gene>
    <name evidence="2" type="ORF">E6K73_02345</name>
</gene>
<dbReference type="EMBL" id="VBOT01000029">
    <property type="protein sequence ID" value="TMQ52694.1"/>
    <property type="molecule type" value="Genomic_DNA"/>
</dbReference>
<dbReference type="Proteomes" id="UP000320184">
    <property type="component" value="Unassembled WGS sequence"/>
</dbReference>
<feature type="region of interest" description="Disordered" evidence="1">
    <location>
        <begin position="60"/>
        <end position="80"/>
    </location>
</feature>
<accession>A0A538SMV4</accession>
<name>A0A538SMV4_UNCEI</name>
<reference evidence="2 3" key="1">
    <citation type="journal article" date="2019" name="Nat. Microbiol.">
        <title>Mediterranean grassland soil C-N compound turnover is dependent on rainfall and depth, and is mediated by genomically divergent microorganisms.</title>
        <authorList>
            <person name="Diamond S."/>
            <person name="Andeer P.F."/>
            <person name="Li Z."/>
            <person name="Crits-Christoph A."/>
            <person name="Burstein D."/>
            <person name="Anantharaman K."/>
            <person name="Lane K.R."/>
            <person name="Thomas B.C."/>
            <person name="Pan C."/>
            <person name="Northen T.R."/>
            <person name="Banfield J.F."/>
        </authorList>
    </citation>
    <scope>NUCLEOTIDE SEQUENCE [LARGE SCALE GENOMIC DNA]</scope>
    <source>
        <strain evidence="2">WS_3</strain>
    </source>
</reference>
<proteinExistence type="predicted"/>
<evidence type="ECO:0000313" key="3">
    <source>
        <dbReference type="Proteomes" id="UP000320184"/>
    </source>
</evidence>
<evidence type="ECO:0000256" key="1">
    <source>
        <dbReference type="SAM" id="MobiDB-lite"/>
    </source>
</evidence>
<sequence>MIALTFGVCGLTRAEQGHAFAPQAAAMVAARIPGALPLAAHWDPRWNAGASAEVERRLDFEETDPEASVPRHRWEPGNPLPAADPDAVAAGRLRVSGTAPLELERASQSLTGAFRTRQAANIVESLAALAIAASDLADPFQMTAPNLEETPGARAEFGDLVRAEDLAGLSISPRTWPPDAGDAGLELAGESVSSRGMVEDRFLVGDEVSFAELRLERLNAALSLAGELVRRAWLEAGSPRLDGAAPDRASLGVWPNPVRGPLAITFTLERAETGRLELFDLAGRRVWRGVPFALREGPQRLAIESGALKSLPAGLYLARLTTPSLTAQGRLAWKPQ</sequence>
<dbReference type="AlphaFoldDB" id="A0A538SMV4"/>
<organism evidence="2 3">
    <name type="scientific">Eiseniibacteriota bacterium</name>
    <dbReference type="NCBI Taxonomy" id="2212470"/>
    <lineage>
        <taxon>Bacteria</taxon>
        <taxon>Candidatus Eiseniibacteriota</taxon>
    </lineage>
</organism>
<evidence type="ECO:0000313" key="2">
    <source>
        <dbReference type="EMBL" id="TMQ52694.1"/>
    </source>
</evidence>
<comment type="caution">
    <text evidence="2">The sequence shown here is derived from an EMBL/GenBank/DDBJ whole genome shotgun (WGS) entry which is preliminary data.</text>
</comment>